<gene>
    <name evidence="2" type="ORF">P170DRAFT_510411</name>
</gene>
<reference evidence="2 3" key="1">
    <citation type="submission" date="2016-12" db="EMBL/GenBank/DDBJ databases">
        <title>The genomes of Aspergillus section Nigri reveals drivers in fungal speciation.</title>
        <authorList>
            <consortium name="DOE Joint Genome Institute"/>
            <person name="Vesth T.C."/>
            <person name="Nybo J."/>
            <person name="Theobald S."/>
            <person name="Brandl J."/>
            <person name="Frisvad J.C."/>
            <person name="Nielsen K.F."/>
            <person name="Lyhne E.K."/>
            <person name="Kogle M.E."/>
            <person name="Kuo A."/>
            <person name="Riley R."/>
            <person name="Clum A."/>
            <person name="Nolan M."/>
            <person name="Lipzen A."/>
            <person name="Salamov A."/>
            <person name="Henrissat B."/>
            <person name="Wiebenga A."/>
            <person name="De Vries R.P."/>
            <person name="Grigoriev I.V."/>
            <person name="Mortensen U.H."/>
            <person name="Andersen M.R."/>
            <person name="Baker S.E."/>
        </authorList>
    </citation>
    <scope>NUCLEOTIDE SEQUENCE [LARGE SCALE GENOMIC DNA]</scope>
    <source>
        <strain evidence="2 3">IBT 23096</strain>
    </source>
</reference>
<feature type="compositionally biased region" description="Basic and acidic residues" evidence="1">
    <location>
        <begin position="188"/>
        <end position="208"/>
    </location>
</feature>
<accession>A0A2I2G3Z0</accession>
<organism evidence="2 3">
    <name type="scientific">Aspergillus steynii IBT 23096</name>
    <dbReference type="NCBI Taxonomy" id="1392250"/>
    <lineage>
        <taxon>Eukaryota</taxon>
        <taxon>Fungi</taxon>
        <taxon>Dikarya</taxon>
        <taxon>Ascomycota</taxon>
        <taxon>Pezizomycotina</taxon>
        <taxon>Eurotiomycetes</taxon>
        <taxon>Eurotiomycetidae</taxon>
        <taxon>Eurotiales</taxon>
        <taxon>Aspergillaceae</taxon>
        <taxon>Aspergillus</taxon>
        <taxon>Aspergillus subgen. Circumdati</taxon>
    </lineage>
</organism>
<feature type="compositionally biased region" description="Basic and acidic residues" evidence="1">
    <location>
        <begin position="578"/>
        <end position="587"/>
    </location>
</feature>
<sequence length="595" mass="63911">MEHRKIPKDPSVARVFTIGTGPSEQYNALVPSDPLKDWEDWYLWCPLPMGSYYAADLLKMMLVVMDTDLCVLVNQKVNKMPQYNSGIYWIMDLTKRDWRDGLPGIMNRARSEIEEVLKKERFPADEKVRIQEEVEDGFQDWMRERSQKGLYTGPGNSSASDSESSAPPLPRRSSNRPSRAIPIIDPRTVQKDSSKDGESSESAKDSKPVAESSKAASSKADGSSATKGPDKKTEKGSSASQPKAAQGVPPRRPSKAIPIVNPADVPDKAPQASAHTAVTSTPRHALPPRPPPPIRDAYSGNPHGAARVGVAPVPPNAVHIPPVTITPPPGPGTARRFPIGPPAVNMGPQRGLHPPPAPGIPPGGFPYGASSPFNRAMPRTANPYPNPPIVTPGGPVPTPHGNSHLRQMRPPVHGPPYGPQRTPFPCLSPRTHSIAPRVNHMPLRSRGYVPSPLGHGAHRVTTPQGRGVDRAIPEGTPTGPRSNIPSRAPGTTASRTETPTPQTEEGDKTDPQETPTGSRDQSHDNTPPPDAPTGPRNPDAPIIYPVVQNCGCNTASLGDYIDASQAKADAKKAHKCQKKAEKKDDKNPGSSKEDE</sequence>
<feature type="region of interest" description="Disordered" evidence="1">
    <location>
        <begin position="148"/>
        <end position="544"/>
    </location>
</feature>
<dbReference type="VEuPathDB" id="FungiDB:P170DRAFT_510411"/>
<evidence type="ECO:0000313" key="3">
    <source>
        <dbReference type="Proteomes" id="UP000234275"/>
    </source>
</evidence>
<feature type="compositionally biased region" description="Pro residues" evidence="1">
    <location>
        <begin position="353"/>
        <end position="364"/>
    </location>
</feature>
<dbReference type="EMBL" id="MSFO01000005">
    <property type="protein sequence ID" value="PLB47596.1"/>
    <property type="molecule type" value="Genomic_DNA"/>
</dbReference>
<feature type="region of interest" description="Disordered" evidence="1">
    <location>
        <begin position="565"/>
        <end position="595"/>
    </location>
</feature>
<evidence type="ECO:0000313" key="2">
    <source>
        <dbReference type="EMBL" id="PLB47596.1"/>
    </source>
</evidence>
<comment type="caution">
    <text evidence="2">The sequence shown here is derived from an EMBL/GenBank/DDBJ whole genome shotgun (WGS) entry which is preliminary data.</text>
</comment>
<feature type="compositionally biased region" description="Low complexity" evidence="1">
    <location>
        <begin position="209"/>
        <end position="227"/>
    </location>
</feature>
<proteinExistence type="predicted"/>
<protein>
    <submittedName>
        <fullName evidence="2">Uncharacterized protein</fullName>
    </submittedName>
</protein>
<feature type="compositionally biased region" description="Low complexity" evidence="1">
    <location>
        <begin position="157"/>
        <end position="179"/>
    </location>
</feature>
<keyword evidence="3" id="KW-1185">Reference proteome</keyword>
<dbReference type="OrthoDB" id="10392584at2759"/>
<dbReference type="GeneID" id="36562485"/>
<dbReference type="AlphaFoldDB" id="A0A2I2G3Z0"/>
<feature type="compositionally biased region" description="Pro residues" evidence="1">
    <location>
        <begin position="384"/>
        <end position="398"/>
    </location>
</feature>
<dbReference type="RefSeq" id="XP_024702898.1">
    <property type="nucleotide sequence ID" value="XM_024854779.1"/>
</dbReference>
<name>A0A2I2G3Z0_9EURO</name>
<evidence type="ECO:0000256" key="1">
    <source>
        <dbReference type="SAM" id="MobiDB-lite"/>
    </source>
</evidence>
<dbReference type="Proteomes" id="UP000234275">
    <property type="component" value="Unassembled WGS sequence"/>
</dbReference>
<feature type="compositionally biased region" description="Pro residues" evidence="1">
    <location>
        <begin position="285"/>
        <end position="294"/>
    </location>
</feature>
<feature type="compositionally biased region" description="Polar residues" evidence="1">
    <location>
        <begin position="479"/>
        <end position="503"/>
    </location>
</feature>